<dbReference type="AlphaFoldDB" id="A0A1H1JMR5"/>
<dbReference type="STRING" id="157910.SAMN05445850_5236"/>
<evidence type="ECO:0000313" key="1">
    <source>
        <dbReference type="EMBL" id="SDR51308.1"/>
    </source>
</evidence>
<organism evidence="1 2">
    <name type="scientific">Paraburkholderia tuberum</name>
    <dbReference type="NCBI Taxonomy" id="157910"/>
    <lineage>
        <taxon>Bacteria</taxon>
        <taxon>Pseudomonadati</taxon>
        <taxon>Pseudomonadota</taxon>
        <taxon>Betaproteobacteria</taxon>
        <taxon>Burkholderiales</taxon>
        <taxon>Burkholderiaceae</taxon>
        <taxon>Paraburkholderia</taxon>
    </lineage>
</organism>
<proteinExistence type="predicted"/>
<dbReference type="Proteomes" id="UP000199365">
    <property type="component" value="Unassembled WGS sequence"/>
</dbReference>
<sequence length="152" mass="15585">MNSVTCGNFRSAFAANMNALGLPSPSSLFGTLETATSNITAMLHALKTLGPSATVAELIGATTTLEALSVAGALSAAFYVGACIGSLIVATKAAITCGTSSAAVTARIATARLGLVVPESMLAFIRRHPEVLTNRPARRHYACLALHRAELV</sequence>
<dbReference type="RefSeq" id="WP_176078835.1">
    <property type="nucleotide sequence ID" value="NZ_FNKX01000002.1"/>
</dbReference>
<evidence type="ECO:0000313" key="2">
    <source>
        <dbReference type="Proteomes" id="UP000199365"/>
    </source>
</evidence>
<name>A0A1H1JMR5_9BURK</name>
<reference evidence="2" key="1">
    <citation type="submission" date="2016-10" db="EMBL/GenBank/DDBJ databases">
        <authorList>
            <person name="Varghese N."/>
            <person name="Submissions S."/>
        </authorList>
    </citation>
    <scope>NUCLEOTIDE SEQUENCE [LARGE SCALE GENOMIC DNA]</scope>
    <source>
        <strain evidence="2">DUS833</strain>
    </source>
</reference>
<gene>
    <name evidence="1" type="ORF">SAMN05445850_5236</name>
</gene>
<protein>
    <submittedName>
        <fullName evidence="1">Uncharacterized protein</fullName>
    </submittedName>
</protein>
<keyword evidence="2" id="KW-1185">Reference proteome</keyword>
<dbReference type="EMBL" id="FNKX01000002">
    <property type="protein sequence ID" value="SDR51308.1"/>
    <property type="molecule type" value="Genomic_DNA"/>
</dbReference>
<accession>A0A1H1JMR5</accession>